<reference evidence="2" key="1">
    <citation type="journal article" date="2019" name="Int. J. Syst. Evol. Microbiol.">
        <title>The Global Catalogue of Microorganisms (GCM) 10K type strain sequencing project: providing services to taxonomists for standard genome sequencing and annotation.</title>
        <authorList>
            <consortium name="The Broad Institute Genomics Platform"/>
            <consortium name="The Broad Institute Genome Sequencing Center for Infectious Disease"/>
            <person name="Wu L."/>
            <person name="Ma J."/>
        </authorList>
    </citation>
    <scope>NUCLEOTIDE SEQUENCE [LARGE SCALE GENOMIC DNA]</scope>
    <source>
        <strain evidence="2">JCM 17917</strain>
    </source>
</reference>
<name>A0ABP8FBV9_9BACT</name>
<proteinExistence type="predicted"/>
<keyword evidence="2" id="KW-1185">Reference proteome</keyword>
<evidence type="ECO:0000313" key="1">
    <source>
        <dbReference type="EMBL" id="GAA4300036.1"/>
    </source>
</evidence>
<evidence type="ECO:0000313" key="2">
    <source>
        <dbReference type="Proteomes" id="UP001501844"/>
    </source>
</evidence>
<dbReference type="EMBL" id="BAABGX010000001">
    <property type="protein sequence ID" value="GAA4300036.1"/>
    <property type="molecule type" value="Genomic_DNA"/>
</dbReference>
<dbReference type="Proteomes" id="UP001501844">
    <property type="component" value="Unassembled WGS sequence"/>
</dbReference>
<protein>
    <submittedName>
        <fullName evidence="1">Uncharacterized protein</fullName>
    </submittedName>
</protein>
<comment type="caution">
    <text evidence="1">The sequence shown here is derived from an EMBL/GenBank/DDBJ whole genome shotgun (WGS) entry which is preliminary data.</text>
</comment>
<organism evidence="1 2">
    <name type="scientific">Nibribacter koreensis</name>
    <dbReference type="NCBI Taxonomy" id="1084519"/>
    <lineage>
        <taxon>Bacteria</taxon>
        <taxon>Pseudomonadati</taxon>
        <taxon>Bacteroidota</taxon>
        <taxon>Cytophagia</taxon>
        <taxon>Cytophagales</taxon>
        <taxon>Hymenobacteraceae</taxon>
        <taxon>Nibribacter</taxon>
    </lineage>
</organism>
<sequence length="166" mass="18728">MAGKKTSNGTGDLEQRLELAVDVIKFVKKPTDGMNNEELNNSLVTLIQKKQELSKLSYNDERYDDVEEELHDLEDTFNDNFGEFLEDVLGDVHAQVCPDTDVLLPTAYLPDAMNAEGQVEITGKEGVWVEADAYPNKEARLLLVPNPMRIFLSVGKNVRQEVWKSE</sequence>
<gene>
    <name evidence="1" type="ORF">GCM10023183_09950</name>
</gene>
<accession>A0ABP8FBV9</accession>